<reference evidence="1 2" key="1">
    <citation type="submission" date="2018-09" db="EMBL/GenBank/DDBJ databases">
        <title>Phylogeny of the Shewanellaceae, and recommendation for two new genera, Pseudoshewanella and Parashewanella.</title>
        <authorList>
            <person name="Wang G."/>
        </authorList>
    </citation>
    <scope>NUCLEOTIDE SEQUENCE [LARGE SCALE GENOMIC DNA]</scope>
    <source>
        <strain evidence="1 2">C51</strain>
    </source>
</reference>
<evidence type="ECO:0000313" key="1">
    <source>
        <dbReference type="EMBL" id="RLV58036.1"/>
    </source>
</evidence>
<dbReference type="RefSeq" id="WP_121840640.1">
    <property type="nucleotide sequence ID" value="NZ_ML014854.1"/>
</dbReference>
<gene>
    <name evidence="1" type="ORF">D5018_19405</name>
</gene>
<keyword evidence="2" id="KW-1185">Reference proteome</keyword>
<dbReference type="OrthoDB" id="6101842at2"/>
<evidence type="ECO:0000313" key="2">
    <source>
        <dbReference type="Proteomes" id="UP000281474"/>
    </source>
</evidence>
<comment type="caution">
    <text evidence="1">The sequence shown here is derived from an EMBL/GenBank/DDBJ whole genome shotgun (WGS) entry which is preliminary data.</text>
</comment>
<organism evidence="1 2">
    <name type="scientific">Parashewanella curva</name>
    <dbReference type="NCBI Taxonomy" id="2338552"/>
    <lineage>
        <taxon>Bacteria</taxon>
        <taxon>Pseudomonadati</taxon>
        <taxon>Pseudomonadota</taxon>
        <taxon>Gammaproteobacteria</taxon>
        <taxon>Alteromonadales</taxon>
        <taxon>Shewanellaceae</taxon>
        <taxon>Parashewanella</taxon>
    </lineage>
</organism>
<dbReference type="Proteomes" id="UP000281474">
    <property type="component" value="Unassembled WGS sequence"/>
</dbReference>
<name>A0A3L8PRM9_9GAMM</name>
<sequence length="179" mass="20797">MIDLITLKFSPKTSEQMLTDWFEKHKGLKPKFEKIVLECPQLKSSVLCFADLLSPHLFVADYPVFFQCLTNAVTEVDHNDTDASCAAAIFGDVLAFSAAGLLVDMIIRDVDHQDWHPIDGKTLNHWLRQEQRTEQLREGNLQVRYYDSCESTLERLYRQIRLRTILPVVEPKRDRFRSV</sequence>
<dbReference type="AlphaFoldDB" id="A0A3L8PRM9"/>
<protein>
    <submittedName>
        <fullName evidence="1">Uncharacterized protein</fullName>
    </submittedName>
</protein>
<accession>A0A3L8PRM9</accession>
<dbReference type="EMBL" id="QZEI01000105">
    <property type="protein sequence ID" value="RLV58036.1"/>
    <property type="molecule type" value="Genomic_DNA"/>
</dbReference>
<proteinExistence type="predicted"/>